<evidence type="ECO:0000256" key="1">
    <source>
        <dbReference type="SAM" id="Phobius"/>
    </source>
</evidence>
<gene>
    <name evidence="2" type="ORF">AXF42_Ash011360</name>
</gene>
<evidence type="ECO:0000313" key="3">
    <source>
        <dbReference type="Proteomes" id="UP000236161"/>
    </source>
</evidence>
<dbReference type="AlphaFoldDB" id="A0A2I0AE97"/>
<feature type="transmembrane region" description="Helical" evidence="1">
    <location>
        <begin position="57"/>
        <end position="78"/>
    </location>
</feature>
<accession>A0A2I0AE97</accession>
<dbReference type="Proteomes" id="UP000236161">
    <property type="component" value="Unassembled WGS sequence"/>
</dbReference>
<evidence type="ECO:0000313" key="2">
    <source>
        <dbReference type="EMBL" id="PKA53880.1"/>
    </source>
</evidence>
<proteinExistence type="predicted"/>
<keyword evidence="1" id="KW-1133">Transmembrane helix</keyword>
<protein>
    <submittedName>
        <fullName evidence="2">Uncharacterized protein</fullName>
    </submittedName>
</protein>
<name>A0A2I0AE97_9ASPA</name>
<dbReference type="EMBL" id="KZ451988">
    <property type="protein sequence ID" value="PKA53880.1"/>
    <property type="molecule type" value="Genomic_DNA"/>
</dbReference>
<feature type="transmembrane region" description="Helical" evidence="1">
    <location>
        <begin position="12"/>
        <end position="37"/>
    </location>
</feature>
<keyword evidence="3" id="KW-1185">Reference proteome</keyword>
<keyword evidence="1" id="KW-0472">Membrane</keyword>
<keyword evidence="1" id="KW-0812">Transmembrane</keyword>
<sequence length="81" mass="8172">MSKAAKNGKELGFYKGSVGAAAVLGSAFDVGLLVSILMEPARTGIDGEGLKKLQIRFMVVSGALAAVAVGLLGLNALFSGF</sequence>
<organism evidence="2 3">
    <name type="scientific">Apostasia shenzhenica</name>
    <dbReference type="NCBI Taxonomy" id="1088818"/>
    <lineage>
        <taxon>Eukaryota</taxon>
        <taxon>Viridiplantae</taxon>
        <taxon>Streptophyta</taxon>
        <taxon>Embryophyta</taxon>
        <taxon>Tracheophyta</taxon>
        <taxon>Spermatophyta</taxon>
        <taxon>Magnoliopsida</taxon>
        <taxon>Liliopsida</taxon>
        <taxon>Asparagales</taxon>
        <taxon>Orchidaceae</taxon>
        <taxon>Apostasioideae</taxon>
        <taxon>Apostasia</taxon>
    </lineage>
</organism>
<reference evidence="2 3" key="1">
    <citation type="journal article" date="2017" name="Nature">
        <title>The Apostasia genome and the evolution of orchids.</title>
        <authorList>
            <person name="Zhang G.Q."/>
            <person name="Liu K.W."/>
            <person name="Li Z."/>
            <person name="Lohaus R."/>
            <person name="Hsiao Y.Y."/>
            <person name="Niu S.C."/>
            <person name="Wang J.Y."/>
            <person name="Lin Y.C."/>
            <person name="Xu Q."/>
            <person name="Chen L.J."/>
            <person name="Yoshida K."/>
            <person name="Fujiwara S."/>
            <person name="Wang Z.W."/>
            <person name="Zhang Y.Q."/>
            <person name="Mitsuda N."/>
            <person name="Wang M."/>
            <person name="Liu G.H."/>
            <person name="Pecoraro L."/>
            <person name="Huang H.X."/>
            <person name="Xiao X.J."/>
            <person name="Lin M."/>
            <person name="Wu X.Y."/>
            <person name="Wu W.L."/>
            <person name="Chen Y.Y."/>
            <person name="Chang S.B."/>
            <person name="Sakamoto S."/>
            <person name="Ohme-Takagi M."/>
            <person name="Yagi M."/>
            <person name="Zeng S.J."/>
            <person name="Shen C.Y."/>
            <person name="Yeh C.M."/>
            <person name="Luo Y.B."/>
            <person name="Tsai W.C."/>
            <person name="Van de Peer Y."/>
            <person name="Liu Z.J."/>
        </authorList>
    </citation>
    <scope>NUCLEOTIDE SEQUENCE [LARGE SCALE GENOMIC DNA]</scope>
    <source>
        <strain evidence="3">cv. Shenzhen</strain>
        <tissue evidence="2">Stem</tissue>
    </source>
</reference>